<organism evidence="4 5">
    <name type="scientific">Panicum virgatum</name>
    <name type="common">Blackwell switchgrass</name>
    <dbReference type="NCBI Taxonomy" id="38727"/>
    <lineage>
        <taxon>Eukaryota</taxon>
        <taxon>Viridiplantae</taxon>
        <taxon>Streptophyta</taxon>
        <taxon>Embryophyta</taxon>
        <taxon>Tracheophyta</taxon>
        <taxon>Spermatophyta</taxon>
        <taxon>Magnoliopsida</taxon>
        <taxon>Liliopsida</taxon>
        <taxon>Poales</taxon>
        <taxon>Poaceae</taxon>
        <taxon>PACMAD clade</taxon>
        <taxon>Panicoideae</taxon>
        <taxon>Panicodae</taxon>
        <taxon>Paniceae</taxon>
        <taxon>Panicinae</taxon>
        <taxon>Panicum</taxon>
        <taxon>Panicum sect. Hiantes</taxon>
    </lineage>
</organism>
<name>A0A8T0MDW5_PANVG</name>
<dbReference type="AlphaFoldDB" id="A0A8T0MDW5"/>
<feature type="compositionally biased region" description="Polar residues" evidence="2">
    <location>
        <begin position="291"/>
        <end position="300"/>
    </location>
</feature>
<feature type="region of interest" description="Disordered" evidence="2">
    <location>
        <begin position="283"/>
        <end position="319"/>
    </location>
</feature>
<comment type="caution">
    <text evidence="4">The sequence shown here is derived from an EMBL/GenBank/DDBJ whole genome shotgun (WGS) entry which is preliminary data.</text>
</comment>
<dbReference type="PANTHER" id="PTHR45125:SF40">
    <property type="entry name" value="OS06G0117800 PROTEIN"/>
    <property type="match status" value="1"/>
</dbReference>
<keyword evidence="1" id="KW-0175">Coiled coil</keyword>
<gene>
    <name evidence="4" type="ORF">PVAP13_9NG115600</name>
</gene>
<protein>
    <recommendedName>
        <fullName evidence="3">No apical meristem-associated C-terminal domain-containing protein</fullName>
    </recommendedName>
</protein>
<sequence>MHMRDPFCVGGDDAKMSTLSPRRIGLQSNDRAAEISPPRRKRVLLRGQSRSYGVVRRCVVRATVAGLSARRRGTRMENQHYNNDQWAYDLVANIDHQLPNCQESPHLGAHNGVGNEGGTDTSNAPVVDLEEQTPRQSLRKPPTVLKNVSRRGGGFTKEEDAIICSAFLNVSKDAIVGVNQSSGGYYKRMHEFFEAHKPLGSNRSQLAIKGRWGVIQNALNRFSGFKSIIDRRNESGKNEQDRIDEAVKMFEVKEPFSFMHCWWILREEPKWNDRLLELNNTPPVHVADNGSPVQGDTCNETEAPVRPGGRDKAKKKRSNALFDTSYSSTAVEMLQEMTTSRHARLQKQDVQMAEIFSRKDEKIKIQKEMLENQKRGIELRQKQHEENLLATQKNQEIRLMESEAQLLNAEAGIMSMDLDKLAPHIRAYYTGMQKRIMERRGFGGSSEN</sequence>
<dbReference type="EMBL" id="CM029054">
    <property type="protein sequence ID" value="KAG2535460.1"/>
    <property type="molecule type" value="Genomic_DNA"/>
</dbReference>
<evidence type="ECO:0000256" key="2">
    <source>
        <dbReference type="SAM" id="MobiDB-lite"/>
    </source>
</evidence>
<dbReference type="Pfam" id="PF14303">
    <property type="entry name" value="NAM-associated"/>
    <property type="match status" value="1"/>
</dbReference>
<evidence type="ECO:0000313" key="5">
    <source>
        <dbReference type="Proteomes" id="UP000823388"/>
    </source>
</evidence>
<dbReference type="Proteomes" id="UP000823388">
    <property type="component" value="Chromosome 9N"/>
</dbReference>
<feature type="domain" description="No apical meristem-associated C-terminal" evidence="3">
    <location>
        <begin position="255"/>
        <end position="436"/>
    </location>
</feature>
<feature type="region of interest" description="Disordered" evidence="2">
    <location>
        <begin position="103"/>
        <end position="125"/>
    </location>
</feature>
<dbReference type="PANTHER" id="PTHR45125">
    <property type="entry name" value="F21J9.4-RELATED"/>
    <property type="match status" value="1"/>
</dbReference>
<proteinExistence type="predicted"/>
<dbReference type="InterPro" id="IPR029466">
    <property type="entry name" value="NAM-associated_C"/>
</dbReference>
<keyword evidence="5" id="KW-1185">Reference proteome</keyword>
<feature type="coiled-coil region" evidence="1">
    <location>
        <begin position="367"/>
        <end position="410"/>
    </location>
</feature>
<reference evidence="4" key="1">
    <citation type="submission" date="2020-05" db="EMBL/GenBank/DDBJ databases">
        <title>WGS assembly of Panicum virgatum.</title>
        <authorList>
            <person name="Lovell J.T."/>
            <person name="Jenkins J."/>
            <person name="Shu S."/>
            <person name="Juenger T.E."/>
            <person name="Schmutz J."/>
        </authorList>
    </citation>
    <scope>NUCLEOTIDE SEQUENCE</scope>
    <source>
        <strain evidence="4">AP13</strain>
    </source>
</reference>
<accession>A0A8T0MDW5</accession>
<evidence type="ECO:0000313" key="4">
    <source>
        <dbReference type="EMBL" id="KAG2535460.1"/>
    </source>
</evidence>
<evidence type="ECO:0000259" key="3">
    <source>
        <dbReference type="Pfam" id="PF14303"/>
    </source>
</evidence>
<evidence type="ECO:0000256" key="1">
    <source>
        <dbReference type="SAM" id="Coils"/>
    </source>
</evidence>